<dbReference type="CDD" id="cd01132">
    <property type="entry name" value="F1-ATPase_alpha_CD"/>
    <property type="match status" value="1"/>
</dbReference>
<dbReference type="GO" id="GO:0005524">
    <property type="term" value="F:ATP binding"/>
    <property type="evidence" value="ECO:0007669"/>
    <property type="project" value="UniProtKB-UniRule"/>
</dbReference>
<keyword evidence="9 12" id="KW-0472">Membrane</keyword>
<feature type="domain" description="ATPase F1/V1/A1 complex alpha/beta subunit nucleotide-binding" evidence="13">
    <location>
        <begin position="152"/>
        <end position="375"/>
    </location>
</feature>
<keyword evidence="10 12" id="KW-0139">CF(1)</keyword>
<evidence type="ECO:0000256" key="9">
    <source>
        <dbReference type="ARBA" id="ARBA00023136"/>
    </source>
</evidence>
<dbReference type="InterPro" id="IPR000793">
    <property type="entry name" value="ATP_synth_asu_C"/>
</dbReference>
<dbReference type="AlphaFoldDB" id="A0A850CFZ1"/>
<gene>
    <name evidence="12" type="primary">atpA</name>
    <name evidence="16" type="ORF">HOQ43_21310</name>
</gene>
<evidence type="ECO:0000256" key="2">
    <source>
        <dbReference type="ARBA" id="ARBA00008936"/>
    </source>
</evidence>
<keyword evidence="3 12" id="KW-0813">Transport</keyword>
<dbReference type="SUPFAM" id="SSF50615">
    <property type="entry name" value="N-terminal domain of alpha and beta subunits of F1 ATP synthase"/>
    <property type="match status" value="1"/>
</dbReference>
<dbReference type="NCBIfam" id="NF009884">
    <property type="entry name" value="PRK13343.1"/>
    <property type="match status" value="1"/>
</dbReference>
<evidence type="ECO:0000256" key="3">
    <source>
        <dbReference type="ARBA" id="ARBA00022448"/>
    </source>
</evidence>
<evidence type="ECO:0000256" key="8">
    <source>
        <dbReference type="ARBA" id="ARBA00023065"/>
    </source>
</evidence>
<dbReference type="FunFam" id="1.20.150.20:FF:000001">
    <property type="entry name" value="ATP synthase subunit alpha"/>
    <property type="match status" value="1"/>
</dbReference>
<dbReference type="Gene3D" id="1.20.150.20">
    <property type="entry name" value="ATP synthase alpha/beta chain, C-terminal domain"/>
    <property type="match status" value="1"/>
</dbReference>
<organism evidence="16 17">
    <name type="scientific">Glycomyces artemisiae</name>
    <dbReference type="NCBI Taxonomy" id="1076443"/>
    <lineage>
        <taxon>Bacteria</taxon>
        <taxon>Bacillati</taxon>
        <taxon>Actinomycetota</taxon>
        <taxon>Actinomycetes</taxon>
        <taxon>Glycomycetales</taxon>
        <taxon>Glycomycetaceae</taxon>
        <taxon>Glycomyces</taxon>
    </lineage>
</organism>
<evidence type="ECO:0000313" key="17">
    <source>
        <dbReference type="Proteomes" id="UP000574690"/>
    </source>
</evidence>
<evidence type="ECO:0000259" key="13">
    <source>
        <dbReference type="Pfam" id="PF00006"/>
    </source>
</evidence>
<dbReference type="InterPro" id="IPR020003">
    <property type="entry name" value="ATPase_a/bsu_AS"/>
</dbReference>
<evidence type="ECO:0000313" key="16">
    <source>
        <dbReference type="EMBL" id="NUQ90989.1"/>
    </source>
</evidence>
<accession>A0A850CFZ1</accession>
<protein>
    <recommendedName>
        <fullName evidence="12">ATP synthase subunit alpha</fullName>
        <ecNumber evidence="12">7.1.2.2</ecNumber>
    </recommendedName>
    <alternativeName>
        <fullName evidence="12">ATP synthase F1 sector subunit alpha</fullName>
    </alternativeName>
    <alternativeName>
        <fullName evidence="12">F-ATPase subunit alpha</fullName>
    </alternativeName>
</protein>
<dbReference type="Pfam" id="PF00006">
    <property type="entry name" value="ATP-synt_ab"/>
    <property type="match status" value="1"/>
</dbReference>
<dbReference type="Pfam" id="PF00306">
    <property type="entry name" value="ATP-synt_ab_C"/>
    <property type="match status" value="1"/>
</dbReference>
<dbReference type="CDD" id="cd18116">
    <property type="entry name" value="ATP-synt_F1_alpha_N"/>
    <property type="match status" value="1"/>
</dbReference>
<keyword evidence="12" id="KW-0375">Hydrogen ion transport</keyword>
<reference evidence="16 17" key="1">
    <citation type="submission" date="2020-05" db="EMBL/GenBank/DDBJ databases">
        <title>DNA-SIP metagenomic assembled genomes.</title>
        <authorList>
            <person name="Yu J."/>
        </authorList>
    </citation>
    <scope>NUCLEOTIDE SEQUENCE [LARGE SCALE GENOMIC DNA]</scope>
    <source>
        <strain evidence="16">Bin5.27</strain>
    </source>
</reference>
<dbReference type="GO" id="GO:0005886">
    <property type="term" value="C:plasma membrane"/>
    <property type="evidence" value="ECO:0007669"/>
    <property type="project" value="UniProtKB-SubCell"/>
</dbReference>
<comment type="caution">
    <text evidence="16">The sequence shown here is derived from an EMBL/GenBank/DDBJ whole genome shotgun (WGS) entry which is preliminary data.</text>
</comment>
<comment type="catalytic activity">
    <reaction evidence="12">
        <text>ATP + H2O + 4 H(+)(in) = ADP + phosphate + 5 H(+)(out)</text>
        <dbReference type="Rhea" id="RHEA:57720"/>
        <dbReference type="ChEBI" id="CHEBI:15377"/>
        <dbReference type="ChEBI" id="CHEBI:15378"/>
        <dbReference type="ChEBI" id="CHEBI:30616"/>
        <dbReference type="ChEBI" id="CHEBI:43474"/>
        <dbReference type="ChEBI" id="CHEBI:456216"/>
        <dbReference type="EC" id="7.1.2.2"/>
    </reaction>
</comment>
<dbReference type="InterPro" id="IPR023366">
    <property type="entry name" value="ATP_synth_asu-like_sf"/>
</dbReference>
<keyword evidence="11 12" id="KW-0066">ATP synthesis</keyword>
<keyword evidence="7 12" id="KW-1278">Translocase</keyword>
<dbReference type="Gene3D" id="3.40.50.300">
    <property type="entry name" value="P-loop containing nucleotide triphosphate hydrolases"/>
    <property type="match status" value="1"/>
</dbReference>
<dbReference type="InterPro" id="IPR004100">
    <property type="entry name" value="ATPase_F1/V1/A1_a/bsu_N"/>
</dbReference>
<comment type="function">
    <text evidence="12">Produces ATP from ADP in the presence of a proton gradient across the membrane. The alpha chain is a regulatory subunit.</text>
</comment>
<dbReference type="Gene3D" id="2.40.30.20">
    <property type="match status" value="1"/>
</dbReference>
<evidence type="ECO:0000256" key="10">
    <source>
        <dbReference type="ARBA" id="ARBA00023196"/>
    </source>
</evidence>
<proteinExistence type="inferred from homology"/>
<comment type="subcellular location">
    <subcellularLocation>
        <location evidence="12">Cell membrane</location>
        <topology evidence="12">Peripheral membrane protein</topology>
    </subcellularLocation>
    <subcellularLocation>
        <location evidence="1">Membrane</location>
    </subcellularLocation>
</comment>
<dbReference type="CDD" id="cd18113">
    <property type="entry name" value="ATP-synt_F1_alpha_C"/>
    <property type="match status" value="1"/>
</dbReference>
<dbReference type="FunFam" id="3.40.50.300:FF:000002">
    <property type="entry name" value="ATP synthase subunit alpha"/>
    <property type="match status" value="1"/>
</dbReference>
<feature type="domain" description="ATPase F1/V1/A1 complex alpha/beta subunit N-terminal" evidence="15">
    <location>
        <begin position="29"/>
        <end position="95"/>
    </location>
</feature>
<dbReference type="GO" id="GO:0045259">
    <property type="term" value="C:proton-transporting ATP synthase complex"/>
    <property type="evidence" value="ECO:0007669"/>
    <property type="project" value="UniProtKB-KW"/>
</dbReference>
<dbReference type="PROSITE" id="PS00152">
    <property type="entry name" value="ATPASE_ALPHA_BETA"/>
    <property type="match status" value="1"/>
</dbReference>
<feature type="domain" description="ATP synthase alpha subunit C-terminal" evidence="14">
    <location>
        <begin position="382"/>
        <end position="508"/>
    </location>
</feature>
<dbReference type="Pfam" id="PF02874">
    <property type="entry name" value="ATP-synt_ab_N"/>
    <property type="match status" value="1"/>
</dbReference>
<dbReference type="Proteomes" id="UP000574690">
    <property type="component" value="Unassembled WGS sequence"/>
</dbReference>
<dbReference type="EMBL" id="JABFXE010000890">
    <property type="protein sequence ID" value="NUQ90989.1"/>
    <property type="molecule type" value="Genomic_DNA"/>
</dbReference>
<sequence>MAELTISSDEIRNALDAYVSSYRPEITREEVGTVTSAGDGIAIVEGLPSVMANELLEFEGGVMGLALNLDVREIGAVLLGDPTKVGEGQPVKRTGKVLSVPVGDKFLGRVVDALGNPIDDLGPIEAEAERELEAQAPNVINRQSVSEPVETGIKAIDSMTPIGRGQRQLIIGDRKTGKTQVAIDTIINQRANWESGDPKKQLRCIYVAIGQKGSTVAGIKGMLEEHGAMEYTTIVAANADEPAGLKYLAPYTGSAIGQHWMYGGKHVLIVFDDLSKQAEAYRTVSLLLRRPPGREAFPGDVFYLHSRLLERCAKLSDELGAGSLTGLPIIETKAGDISQFIPTNVISITDGQVFLEEGLFNSGVRPAINVGTSVSRVGGAAQTKGMRSVAGSLRLDLAQYRDLEAFAAFASDLDAASRAQLDRGLRMVELLKQGVAAPLPMGEETISIWAGTAGELDDIPVGEVRRFENEFLTYMRANHKDVVAQLNAGKDKVSGDIEDTLKRAVAKFKQMFKANVDDLHVTDVAEDALEGDVDVETVKRVKKG</sequence>
<evidence type="ECO:0000256" key="11">
    <source>
        <dbReference type="ARBA" id="ARBA00023310"/>
    </source>
</evidence>
<keyword evidence="8 12" id="KW-0406">Ion transport</keyword>
<dbReference type="HAMAP" id="MF_01346">
    <property type="entry name" value="ATP_synth_alpha_bact"/>
    <property type="match status" value="1"/>
</dbReference>
<dbReference type="SUPFAM" id="SSF52540">
    <property type="entry name" value="P-loop containing nucleoside triphosphate hydrolases"/>
    <property type="match status" value="1"/>
</dbReference>
<evidence type="ECO:0000256" key="4">
    <source>
        <dbReference type="ARBA" id="ARBA00022475"/>
    </source>
</evidence>
<feature type="site" description="Required for activity" evidence="12">
    <location>
        <position position="373"/>
    </location>
</feature>
<dbReference type="InterPro" id="IPR033732">
    <property type="entry name" value="ATP_synth_F1_a_nt-bd_dom"/>
</dbReference>
<name>A0A850CFZ1_9ACTN</name>
<evidence type="ECO:0000259" key="14">
    <source>
        <dbReference type="Pfam" id="PF00306"/>
    </source>
</evidence>
<feature type="binding site" evidence="12">
    <location>
        <begin position="172"/>
        <end position="179"/>
    </location>
    <ligand>
        <name>ATP</name>
        <dbReference type="ChEBI" id="CHEBI:30616"/>
    </ligand>
</feature>
<dbReference type="GO" id="GO:0043531">
    <property type="term" value="F:ADP binding"/>
    <property type="evidence" value="ECO:0007669"/>
    <property type="project" value="TreeGrafter"/>
</dbReference>
<dbReference type="PANTHER" id="PTHR48082:SF2">
    <property type="entry name" value="ATP SYNTHASE SUBUNIT ALPHA, MITOCHONDRIAL"/>
    <property type="match status" value="1"/>
</dbReference>
<dbReference type="NCBIfam" id="TIGR00962">
    <property type="entry name" value="atpA"/>
    <property type="match status" value="1"/>
</dbReference>
<evidence type="ECO:0000256" key="12">
    <source>
        <dbReference type="HAMAP-Rule" id="MF_01346"/>
    </source>
</evidence>
<evidence type="ECO:0000256" key="7">
    <source>
        <dbReference type="ARBA" id="ARBA00022967"/>
    </source>
</evidence>
<evidence type="ECO:0000256" key="5">
    <source>
        <dbReference type="ARBA" id="ARBA00022741"/>
    </source>
</evidence>
<dbReference type="InterPro" id="IPR038376">
    <property type="entry name" value="ATP_synth_asu_C_sf"/>
</dbReference>
<dbReference type="InterPro" id="IPR005294">
    <property type="entry name" value="ATP_synth_F1_asu"/>
</dbReference>
<keyword evidence="6 12" id="KW-0067">ATP-binding</keyword>
<keyword evidence="4 12" id="KW-1003">Cell membrane</keyword>
<dbReference type="PANTHER" id="PTHR48082">
    <property type="entry name" value="ATP SYNTHASE SUBUNIT ALPHA, MITOCHONDRIAL"/>
    <property type="match status" value="1"/>
</dbReference>
<evidence type="ECO:0000256" key="6">
    <source>
        <dbReference type="ARBA" id="ARBA00022840"/>
    </source>
</evidence>
<dbReference type="InterPro" id="IPR036121">
    <property type="entry name" value="ATPase_F1/V1/A1_a/bsu_N_sf"/>
</dbReference>
<evidence type="ECO:0000256" key="1">
    <source>
        <dbReference type="ARBA" id="ARBA00004370"/>
    </source>
</evidence>
<dbReference type="InterPro" id="IPR000194">
    <property type="entry name" value="ATPase_F1/V1/A1_a/bsu_nucl-bd"/>
</dbReference>
<dbReference type="EC" id="7.1.2.2" evidence="12"/>
<keyword evidence="5 12" id="KW-0547">Nucleotide-binding</keyword>
<dbReference type="GO" id="GO:0046933">
    <property type="term" value="F:proton-transporting ATP synthase activity, rotational mechanism"/>
    <property type="evidence" value="ECO:0007669"/>
    <property type="project" value="UniProtKB-UniRule"/>
</dbReference>
<evidence type="ECO:0000259" key="15">
    <source>
        <dbReference type="Pfam" id="PF02874"/>
    </source>
</evidence>
<dbReference type="SUPFAM" id="SSF47917">
    <property type="entry name" value="C-terminal domain of alpha and beta subunits of F1 ATP synthase"/>
    <property type="match status" value="1"/>
</dbReference>
<dbReference type="InterPro" id="IPR027417">
    <property type="entry name" value="P-loop_NTPase"/>
</dbReference>
<comment type="similarity">
    <text evidence="2 12">Belongs to the ATPase alpha/beta chains family.</text>
</comment>